<keyword evidence="1" id="KW-0812">Transmembrane</keyword>
<gene>
    <name evidence="2" type="ORF">DPC56_06240</name>
</gene>
<accession>A0A328PCE6</accession>
<name>A0A328PCE6_9EURY</name>
<protein>
    <recommendedName>
        <fullName evidence="4">DUF2149 domain-containing protein</fullName>
    </recommendedName>
</protein>
<evidence type="ECO:0000313" key="3">
    <source>
        <dbReference type="Proteomes" id="UP000249782"/>
    </source>
</evidence>
<comment type="caution">
    <text evidence="2">The sequence shown here is derived from an EMBL/GenBank/DDBJ whole genome shotgun (WGS) entry which is preliminary data.</text>
</comment>
<sequence length="113" mass="12454">MLRRRRRRLLGDQNEEDPMAGSANIVDAMLVLSVGFLIFLVISWNMQSVVFSNMSPEERQAAMQAIKQVVEIQQGKELNTTPEVVSGSGSGMVQLGTVYQDPQTGKLIMVQGT</sequence>
<dbReference type="OrthoDB" id="82490at2157"/>
<keyword evidence="1" id="KW-0472">Membrane</keyword>
<evidence type="ECO:0008006" key="4">
    <source>
        <dbReference type="Google" id="ProtNLM"/>
    </source>
</evidence>
<dbReference type="InterPro" id="IPR018676">
    <property type="entry name" value="DUF2149"/>
</dbReference>
<dbReference type="Pfam" id="PF09919">
    <property type="entry name" value="DUF2149"/>
    <property type="match status" value="1"/>
</dbReference>
<feature type="transmembrane region" description="Helical" evidence="1">
    <location>
        <begin position="21"/>
        <end position="44"/>
    </location>
</feature>
<dbReference type="Proteomes" id="UP000249782">
    <property type="component" value="Unassembled WGS sequence"/>
</dbReference>
<organism evidence="2 3">
    <name type="scientific">Methanothermobacter tenebrarum</name>
    <dbReference type="NCBI Taxonomy" id="680118"/>
    <lineage>
        <taxon>Archaea</taxon>
        <taxon>Methanobacteriati</taxon>
        <taxon>Methanobacteriota</taxon>
        <taxon>Methanomada group</taxon>
        <taxon>Methanobacteria</taxon>
        <taxon>Methanobacteriales</taxon>
        <taxon>Methanobacteriaceae</taxon>
        <taxon>Methanothermobacter</taxon>
    </lineage>
</organism>
<keyword evidence="3" id="KW-1185">Reference proteome</keyword>
<reference evidence="2 3" key="1">
    <citation type="submission" date="2018-06" db="EMBL/GenBank/DDBJ databases">
        <title>Draft genome sequence of hyperthermophilic methanogen Methanothermobacter tenebrarum sp. MCM-B 1447.</title>
        <authorList>
            <person name="Pore S.D."/>
            <person name="Dagar S."/>
            <person name="Dhakephalkar P.K."/>
        </authorList>
    </citation>
    <scope>NUCLEOTIDE SEQUENCE [LARGE SCALE GENOMIC DNA]</scope>
    <source>
        <strain evidence="2 3">MCM B 1447</strain>
    </source>
</reference>
<dbReference type="RefSeq" id="WP_112094215.1">
    <property type="nucleotide sequence ID" value="NZ_QLOE01000007.1"/>
</dbReference>
<evidence type="ECO:0000256" key="1">
    <source>
        <dbReference type="SAM" id="Phobius"/>
    </source>
</evidence>
<dbReference type="AlphaFoldDB" id="A0A328PCE6"/>
<evidence type="ECO:0000313" key="2">
    <source>
        <dbReference type="EMBL" id="RAO78851.1"/>
    </source>
</evidence>
<dbReference type="EMBL" id="QLOE01000007">
    <property type="protein sequence ID" value="RAO78851.1"/>
    <property type="molecule type" value="Genomic_DNA"/>
</dbReference>
<keyword evidence="1" id="KW-1133">Transmembrane helix</keyword>
<proteinExistence type="predicted"/>